<dbReference type="PANTHER" id="PTHR12592">
    <property type="entry name" value="ATP-DEPENDENT (S)-NAD(P)H-HYDRATE DEHYDRATASE FAMILY MEMBER"/>
    <property type="match status" value="1"/>
</dbReference>
<evidence type="ECO:0000256" key="14">
    <source>
        <dbReference type="ARBA" id="ARBA00025153"/>
    </source>
</evidence>
<dbReference type="PROSITE" id="PS01050">
    <property type="entry name" value="YJEF_C_2"/>
    <property type="match status" value="1"/>
</dbReference>
<evidence type="ECO:0000256" key="6">
    <source>
        <dbReference type="ARBA" id="ARBA00022741"/>
    </source>
</evidence>
<comment type="catalytic activity">
    <reaction evidence="15 17 19">
        <text>(6S)-NADHX + ADP = AMP + phosphate + NADH + H(+)</text>
        <dbReference type="Rhea" id="RHEA:32223"/>
        <dbReference type="ChEBI" id="CHEBI:15378"/>
        <dbReference type="ChEBI" id="CHEBI:43474"/>
        <dbReference type="ChEBI" id="CHEBI:57945"/>
        <dbReference type="ChEBI" id="CHEBI:64074"/>
        <dbReference type="ChEBI" id="CHEBI:456215"/>
        <dbReference type="ChEBI" id="CHEBI:456216"/>
        <dbReference type="EC" id="4.2.1.136"/>
    </reaction>
</comment>
<evidence type="ECO:0000256" key="15">
    <source>
        <dbReference type="ARBA" id="ARBA00048238"/>
    </source>
</evidence>
<evidence type="ECO:0000256" key="10">
    <source>
        <dbReference type="ARBA" id="ARBA00023027"/>
    </source>
</evidence>
<evidence type="ECO:0000256" key="3">
    <source>
        <dbReference type="ARBA" id="ARBA00006001"/>
    </source>
</evidence>
<evidence type="ECO:0000256" key="8">
    <source>
        <dbReference type="ARBA" id="ARBA00022857"/>
    </source>
</evidence>
<dbReference type="PROSITE" id="PS51385">
    <property type="entry name" value="YJEF_N"/>
    <property type="match status" value="1"/>
</dbReference>
<evidence type="ECO:0000256" key="11">
    <source>
        <dbReference type="ARBA" id="ARBA00023235"/>
    </source>
</evidence>
<evidence type="ECO:0000259" key="20">
    <source>
        <dbReference type="PROSITE" id="PS51383"/>
    </source>
</evidence>
<evidence type="ECO:0000256" key="17">
    <source>
        <dbReference type="HAMAP-Rule" id="MF_01965"/>
    </source>
</evidence>
<dbReference type="Proteomes" id="UP000286985">
    <property type="component" value="Unassembled WGS sequence"/>
</dbReference>
<comment type="catalytic activity">
    <reaction evidence="2 18 19">
        <text>(6R)-NADPHX = (6S)-NADPHX</text>
        <dbReference type="Rhea" id="RHEA:32227"/>
        <dbReference type="ChEBI" id="CHEBI:64076"/>
        <dbReference type="ChEBI" id="CHEBI:64077"/>
        <dbReference type="EC" id="5.1.99.6"/>
    </reaction>
</comment>
<comment type="subunit">
    <text evidence="17">Homotetramer.</text>
</comment>
<evidence type="ECO:0000256" key="19">
    <source>
        <dbReference type="PIRNR" id="PIRNR017184"/>
    </source>
</evidence>
<dbReference type="PANTHER" id="PTHR12592:SF0">
    <property type="entry name" value="ATP-DEPENDENT (S)-NAD(P)H-HYDRATE DEHYDRATASE"/>
    <property type="match status" value="1"/>
</dbReference>
<feature type="binding site" evidence="18">
    <location>
        <begin position="63"/>
        <end position="67"/>
    </location>
    <ligand>
        <name>(6S)-NADPHX</name>
        <dbReference type="ChEBI" id="CHEBI:64076"/>
    </ligand>
</feature>
<dbReference type="Gene3D" id="3.40.1190.20">
    <property type="match status" value="1"/>
</dbReference>
<evidence type="ECO:0000256" key="2">
    <source>
        <dbReference type="ARBA" id="ARBA00000909"/>
    </source>
</evidence>
<dbReference type="InterPro" id="IPR000631">
    <property type="entry name" value="CARKD"/>
</dbReference>
<keyword evidence="8 17" id="KW-0521">NADP</keyword>
<keyword evidence="5 18" id="KW-0479">Metal-binding</keyword>
<dbReference type="AlphaFoldDB" id="A0A432XJX4"/>
<keyword evidence="9 18" id="KW-0630">Potassium</keyword>
<dbReference type="GO" id="GO:0005524">
    <property type="term" value="F:ATP binding"/>
    <property type="evidence" value="ECO:0007669"/>
    <property type="project" value="UniProtKB-UniRule"/>
</dbReference>
<feature type="binding site" evidence="17">
    <location>
        <position position="438"/>
    </location>
    <ligand>
        <name>AMP</name>
        <dbReference type="ChEBI" id="CHEBI:456215"/>
    </ligand>
</feature>
<feature type="binding site" evidence="18">
    <location>
        <begin position="131"/>
        <end position="137"/>
    </location>
    <ligand>
        <name>(6S)-NADPHX</name>
        <dbReference type="ChEBI" id="CHEBI:64076"/>
    </ligand>
</feature>
<dbReference type="STRING" id="519452.SAMN04488139_0280"/>
<evidence type="ECO:0000256" key="13">
    <source>
        <dbReference type="ARBA" id="ARBA00023268"/>
    </source>
</evidence>
<evidence type="ECO:0000313" key="22">
    <source>
        <dbReference type="EMBL" id="RUO49074.1"/>
    </source>
</evidence>
<comment type="function">
    <text evidence="18">Catalyzes the epimerization of the S- and R-forms of NAD(P)HX, a damaged form of NAD(P)H that is a result of enzymatic or heat-dependent hydration. This is a prerequisite for the S-specific NAD(P)H-hydrate dehydratase to allow the repair of both epimers of NAD(P)HX.</text>
</comment>
<keyword evidence="6 17" id="KW-0547">Nucleotide-binding</keyword>
<dbReference type="RefSeq" id="WP_092836569.1">
    <property type="nucleotide sequence ID" value="NZ_FPCF01000001.1"/>
</dbReference>
<comment type="catalytic activity">
    <reaction evidence="1 18 19">
        <text>(6R)-NADHX = (6S)-NADHX</text>
        <dbReference type="Rhea" id="RHEA:32215"/>
        <dbReference type="ChEBI" id="CHEBI:64074"/>
        <dbReference type="ChEBI" id="CHEBI:64075"/>
        <dbReference type="EC" id="5.1.99.6"/>
    </reaction>
</comment>
<feature type="binding site" evidence="17">
    <location>
        <position position="324"/>
    </location>
    <ligand>
        <name>(6S)-NADPHX</name>
        <dbReference type="ChEBI" id="CHEBI:64076"/>
    </ligand>
</feature>
<gene>
    <name evidence="18" type="primary">nnrE</name>
    <name evidence="17" type="synonym">nnrD</name>
    <name evidence="22" type="ORF">CWE24_00730</name>
</gene>
<comment type="caution">
    <text evidence="18">Lacks conserved residue(s) required for the propagation of feature annotation.</text>
</comment>
<dbReference type="InterPro" id="IPR004443">
    <property type="entry name" value="YjeF_N_dom"/>
</dbReference>
<dbReference type="NCBIfam" id="TIGR00197">
    <property type="entry name" value="yjeF_nterm"/>
    <property type="match status" value="1"/>
</dbReference>
<evidence type="ECO:0000256" key="9">
    <source>
        <dbReference type="ARBA" id="ARBA00022958"/>
    </source>
</evidence>
<dbReference type="Gene3D" id="3.40.50.10260">
    <property type="entry name" value="YjeF N-terminal domain"/>
    <property type="match status" value="1"/>
</dbReference>
<dbReference type="EMBL" id="PIPU01000001">
    <property type="protein sequence ID" value="RUO49074.1"/>
    <property type="molecule type" value="Genomic_DNA"/>
</dbReference>
<comment type="catalytic activity">
    <reaction evidence="16 17 19">
        <text>(6S)-NADPHX + ADP = AMP + phosphate + NADPH + H(+)</text>
        <dbReference type="Rhea" id="RHEA:32235"/>
        <dbReference type="ChEBI" id="CHEBI:15378"/>
        <dbReference type="ChEBI" id="CHEBI:43474"/>
        <dbReference type="ChEBI" id="CHEBI:57783"/>
        <dbReference type="ChEBI" id="CHEBI:64076"/>
        <dbReference type="ChEBI" id="CHEBI:456215"/>
        <dbReference type="ChEBI" id="CHEBI:456216"/>
        <dbReference type="EC" id="4.2.1.136"/>
    </reaction>
</comment>
<feature type="binding site" evidence="17">
    <location>
        <position position="373"/>
    </location>
    <ligand>
        <name>(6S)-NADPHX</name>
        <dbReference type="ChEBI" id="CHEBI:64076"/>
    </ligand>
</feature>
<name>A0A432XJX4_9GAMM</name>
<evidence type="ECO:0000256" key="4">
    <source>
        <dbReference type="ARBA" id="ARBA00009524"/>
    </source>
</evidence>
<reference evidence="23" key="1">
    <citation type="journal article" date="2018" name="Front. Microbiol.">
        <title>Genome-Based Analysis Reveals the Taxonomy and Diversity of the Family Idiomarinaceae.</title>
        <authorList>
            <person name="Liu Y."/>
            <person name="Lai Q."/>
            <person name="Shao Z."/>
        </authorList>
    </citation>
    <scope>NUCLEOTIDE SEQUENCE [LARGE SCALE GENOMIC DNA]</scope>
    <source>
        <strain evidence="23">908033</strain>
    </source>
</reference>
<feature type="domain" description="YjeF N-terminal" evidence="21">
    <location>
        <begin position="15"/>
        <end position="221"/>
    </location>
</feature>
<dbReference type="InterPro" id="IPR030677">
    <property type="entry name" value="Nnr"/>
</dbReference>
<feature type="binding site" evidence="18">
    <location>
        <position position="127"/>
    </location>
    <ligand>
        <name>K(+)</name>
        <dbReference type="ChEBI" id="CHEBI:29103"/>
    </ligand>
</feature>
<dbReference type="OrthoDB" id="9806925at2"/>
<dbReference type="PIRSF" id="PIRSF017184">
    <property type="entry name" value="Nnr"/>
    <property type="match status" value="1"/>
</dbReference>
<feature type="domain" description="YjeF C-terminal" evidence="20">
    <location>
        <begin position="229"/>
        <end position="497"/>
    </location>
</feature>
<dbReference type="NCBIfam" id="TIGR00196">
    <property type="entry name" value="yjeF_cterm"/>
    <property type="match status" value="1"/>
</dbReference>
<dbReference type="HAMAP" id="MF_01966">
    <property type="entry name" value="NADHX_epimerase"/>
    <property type="match status" value="1"/>
</dbReference>
<comment type="similarity">
    <text evidence="18">Belongs to the NnrE/AIBP family.</text>
</comment>
<protein>
    <recommendedName>
        <fullName evidence="19">Bifunctional NAD(P)H-hydrate repair enzyme</fullName>
    </recommendedName>
    <alternativeName>
        <fullName evidence="19">Nicotinamide nucleotide repair protein</fullName>
    </alternativeName>
    <domain>
        <recommendedName>
            <fullName evidence="19">ADP-dependent (S)-NAD(P)H-hydrate dehydratase</fullName>
            <ecNumber evidence="19">4.2.1.136</ecNumber>
        </recommendedName>
        <alternativeName>
            <fullName evidence="19">ADP-dependent NAD(P)HX dehydratase</fullName>
        </alternativeName>
    </domain>
    <domain>
        <recommendedName>
            <fullName evidence="19">NAD(P)H-hydrate epimerase</fullName>
            <ecNumber evidence="19">5.1.99.6</ecNumber>
        </recommendedName>
    </domain>
</protein>
<evidence type="ECO:0000256" key="7">
    <source>
        <dbReference type="ARBA" id="ARBA00022840"/>
    </source>
</evidence>
<evidence type="ECO:0000313" key="23">
    <source>
        <dbReference type="Proteomes" id="UP000286985"/>
    </source>
</evidence>
<dbReference type="GO" id="GO:0052856">
    <property type="term" value="F:NAD(P)HX epimerase activity"/>
    <property type="evidence" value="ECO:0007669"/>
    <property type="project" value="UniProtKB-UniRule"/>
</dbReference>
<feature type="binding site" evidence="18">
    <location>
        <position position="64"/>
    </location>
    <ligand>
        <name>K(+)</name>
        <dbReference type="ChEBI" id="CHEBI:29103"/>
    </ligand>
</feature>
<comment type="function">
    <text evidence="17">Catalyzes the dehydration of the S-form of NAD(P)HX at the expense of ADP, which is converted to AMP. Together with NAD(P)HX epimerase, which catalyzes the epimerization of the S- and R-forms, the enzyme allows the repair of both epimers of NAD(P)HX, a damaged form of NAD(P)H that is a result of enzymatic or heat-dependent hydration.</text>
</comment>
<evidence type="ECO:0000256" key="1">
    <source>
        <dbReference type="ARBA" id="ARBA00000013"/>
    </source>
</evidence>
<dbReference type="CDD" id="cd01171">
    <property type="entry name" value="YXKO-related"/>
    <property type="match status" value="1"/>
</dbReference>
<dbReference type="GO" id="GO:0046496">
    <property type="term" value="P:nicotinamide nucleotide metabolic process"/>
    <property type="evidence" value="ECO:0007669"/>
    <property type="project" value="UniProtKB-UniRule"/>
</dbReference>
<dbReference type="PROSITE" id="PS51383">
    <property type="entry name" value="YJEF_C_3"/>
    <property type="match status" value="1"/>
</dbReference>
<sequence>MSADYSTMIYTTEQVRHGERAAAEALDISMAQLMQRAAQACLLAIRQQQPAPARVLVLCGPGNNGGDGWVLARLAQQQGYQVQVAAAEPQSPLAKDAAAAWHDLGQSSLALDTLEDHHFQAQDIVVDALLGSGLNRDLDGDIMRAVDLINQATKRYSNWVLSVDVPTGLNSDTGQPQPMAVESHHTVTMVAVKVGLVTGLAANYCGAIELADLGIAATFYKQQPSLRVIGSHCAEHQLSPRLKASHKGNLGHLLIIAGGPGMSGAAVLAGQAALRCGVGKVSVACHPQSQLAIAVQQPELMVHVVTDDLQPLLAKADVVVIGPGLGQSEWAHQLVSSVAKWHGPVVWDADALNRLAELTVTKPVESIWYMTPHPGEAARLLKTSTSEVNADRLAALTKLCQNFQAQILLKGAGTLVQSGSQRWVCRRGSPALASGGSGDVLSGIVGALIAQGVATDMVLPLAAWLHAVAGELAARDGERGTLASDIIAELRALVNPWQVIDK</sequence>
<evidence type="ECO:0000256" key="5">
    <source>
        <dbReference type="ARBA" id="ARBA00022723"/>
    </source>
</evidence>
<evidence type="ECO:0000256" key="12">
    <source>
        <dbReference type="ARBA" id="ARBA00023239"/>
    </source>
</evidence>
<dbReference type="InterPro" id="IPR017953">
    <property type="entry name" value="Carbohydrate_kinase_pred_CS"/>
</dbReference>
<dbReference type="GO" id="GO:0046872">
    <property type="term" value="F:metal ion binding"/>
    <property type="evidence" value="ECO:0007669"/>
    <property type="project" value="UniProtKB-UniRule"/>
</dbReference>
<keyword evidence="10 17" id="KW-0520">NAD</keyword>
<dbReference type="InterPro" id="IPR036652">
    <property type="entry name" value="YjeF_N_dom_sf"/>
</dbReference>
<evidence type="ECO:0000256" key="18">
    <source>
        <dbReference type="HAMAP-Rule" id="MF_01966"/>
    </source>
</evidence>
<comment type="cofactor">
    <cofactor evidence="18 19">
        <name>K(+)</name>
        <dbReference type="ChEBI" id="CHEBI:29103"/>
    </cofactor>
    <text evidence="18 19">Binds 1 potassium ion per subunit.</text>
</comment>
<comment type="similarity">
    <text evidence="3 19">In the N-terminal section; belongs to the NnrE/AIBP family.</text>
</comment>
<feature type="binding site" evidence="17">
    <location>
        <position position="439"/>
    </location>
    <ligand>
        <name>(6S)-NADPHX</name>
        <dbReference type="ChEBI" id="CHEBI:64076"/>
    </ligand>
</feature>
<dbReference type="SUPFAM" id="SSF53613">
    <property type="entry name" value="Ribokinase-like"/>
    <property type="match status" value="1"/>
</dbReference>
<organism evidence="22 23">
    <name type="scientific">Pseudidiomarina donghaiensis</name>
    <dbReference type="NCBI Taxonomy" id="519452"/>
    <lineage>
        <taxon>Bacteria</taxon>
        <taxon>Pseudomonadati</taxon>
        <taxon>Pseudomonadota</taxon>
        <taxon>Gammaproteobacteria</taxon>
        <taxon>Alteromonadales</taxon>
        <taxon>Idiomarinaceae</taxon>
        <taxon>Pseudidiomarina</taxon>
    </lineage>
</organism>
<keyword evidence="7 17" id="KW-0067">ATP-binding</keyword>
<dbReference type="GO" id="GO:0110051">
    <property type="term" value="P:metabolite repair"/>
    <property type="evidence" value="ECO:0007669"/>
    <property type="project" value="TreeGrafter"/>
</dbReference>
<keyword evidence="11 18" id="KW-0413">Isomerase</keyword>
<dbReference type="Pfam" id="PF01256">
    <property type="entry name" value="Carb_kinase"/>
    <property type="match status" value="1"/>
</dbReference>
<feature type="binding site" evidence="17">
    <location>
        <position position="265"/>
    </location>
    <ligand>
        <name>(6S)-NADPHX</name>
        <dbReference type="ChEBI" id="CHEBI:64076"/>
    </ligand>
</feature>
<comment type="cofactor">
    <cofactor evidence="17">
        <name>Mg(2+)</name>
        <dbReference type="ChEBI" id="CHEBI:18420"/>
    </cofactor>
</comment>
<feature type="binding site" evidence="18">
    <location>
        <position position="164"/>
    </location>
    <ligand>
        <name>(6S)-NADPHX</name>
        <dbReference type="ChEBI" id="CHEBI:64076"/>
    </ligand>
</feature>
<dbReference type="EC" id="4.2.1.136" evidence="19"/>
<comment type="similarity">
    <text evidence="17">Belongs to the NnrD/CARKD family.</text>
</comment>
<proteinExistence type="inferred from homology"/>
<dbReference type="InterPro" id="IPR029056">
    <property type="entry name" value="Ribokinase-like"/>
</dbReference>
<accession>A0A432XJX4</accession>
<evidence type="ECO:0000259" key="21">
    <source>
        <dbReference type="PROSITE" id="PS51385"/>
    </source>
</evidence>
<keyword evidence="12 17" id="KW-0456">Lyase</keyword>
<feature type="binding site" evidence="17">
    <location>
        <begin position="410"/>
        <end position="414"/>
    </location>
    <ligand>
        <name>AMP</name>
        <dbReference type="ChEBI" id="CHEBI:456215"/>
    </ligand>
</feature>
<comment type="function">
    <text evidence="14 19">Bifunctional enzyme that catalyzes the epimerization of the S- and R-forms of NAD(P)HX and the dehydration of the S-form of NAD(P)HX at the expense of ADP, which is converted to AMP. This allows the repair of both epimers of NAD(P)HX, a damaged form of NAD(P)H that is a result of enzymatic or heat-dependent hydration.</text>
</comment>
<dbReference type="GO" id="GO:0052855">
    <property type="term" value="F:ADP-dependent NAD(P)H-hydrate dehydratase activity"/>
    <property type="evidence" value="ECO:0007669"/>
    <property type="project" value="UniProtKB-UniRule"/>
</dbReference>
<keyword evidence="13" id="KW-0511">Multifunctional enzyme</keyword>
<dbReference type="EC" id="5.1.99.6" evidence="19"/>
<dbReference type="HAMAP" id="MF_01965">
    <property type="entry name" value="NADHX_dehydratase"/>
    <property type="match status" value="1"/>
</dbReference>
<feature type="binding site" evidence="18">
    <location>
        <position position="167"/>
    </location>
    <ligand>
        <name>K(+)</name>
        <dbReference type="ChEBI" id="CHEBI:29103"/>
    </ligand>
</feature>
<keyword evidence="23" id="KW-1185">Reference proteome</keyword>
<evidence type="ECO:0000256" key="16">
    <source>
        <dbReference type="ARBA" id="ARBA00049209"/>
    </source>
</evidence>
<dbReference type="Pfam" id="PF03853">
    <property type="entry name" value="YjeF_N"/>
    <property type="match status" value="1"/>
</dbReference>
<comment type="similarity">
    <text evidence="4 19">In the C-terminal section; belongs to the NnrD/CARKD family.</text>
</comment>
<comment type="caution">
    <text evidence="22">The sequence shown here is derived from an EMBL/GenBank/DDBJ whole genome shotgun (WGS) entry which is preliminary data.</text>
</comment>
<dbReference type="SUPFAM" id="SSF64153">
    <property type="entry name" value="YjeF N-terminal domain-like"/>
    <property type="match status" value="1"/>
</dbReference>